<dbReference type="PROSITE" id="PS50878">
    <property type="entry name" value="RT_POL"/>
    <property type="match status" value="1"/>
</dbReference>
<dbReference type="EMBL" id="FJ654705">
    <property type="protein sequence ID" value="ACN78498.1"/>
    <property type="molecule type" value="Genomic_DNA"/>
</dbReference>
<feature type="domain" description="Reverse transcriptase" evidence="1">
    <location>
        <begin position="1"/>
        <end position="149"/>
    </location>
</feature>
<organism evidence="2">
    <name type="scientific">Arachis hypogaea</name>
    <name type="common">Peanut</name>
    <dbReference type="NCBI Taxonomy" id="3818"/>
    <lineage>
        <taxon>Eukaryota</taxon>
        <taxon>Viridiplantae</taxon>
        <taxon>Streptophyta</taxon>
        <taxon>Embryophyta</taxon>
        <taxon>Tracheophyta</taxon>
        <taxon>Spermatophyta</taxon>
        <taxon>Magnoliopsida</taxon>
        <taxon>eudicotyledons</taxon>
        <taxon>Gunneridae</taxon>
        <taxon>Pentapetalae</taxon>
        <taxon>rosids</taxon>
        <taxon>fabids</taxon>
        <taxon>Fabales</taxon>
        <taxon>Fabaceae</taxon>
        <taxon>Papilionoideae</taxon>
        <taxon>50 kb inversion clade</taxon>
        <taxon>dalbergioids sensu lato</taxon>
        <taxon>Dalbergieae</taxon>
        <taxon>Pterocarpus clade</taxon>
        <taxon>Arachis</taxon>
    </lineage>
</organism>
<dbReference type="PANTHER" id="PTHR19446">
    <property type="entry name" value="REVERSE TRANSCRIPTASES"/>
    <property type="match status" value="1"/>
</dbReference>
<dbReference type="SUPFAM" id="SSF56672">
    <property type="entry name" value="DNA/RNA polymerases"/>
    <property type="match status" value="1"/>
</dbReference>
<reference evidence="2" key="1">
    <citation type="submission" date="2009-06" db="EMBL/GenBank/DDBJ databases">
        <title>Characterization of an Arachis cardenasii introgression in peanut (A. hypogaea) carrying the root knot nematode resistance gene Rma.</title>
        <authorList>
            <person name="Nagy E.D."/>
            <person name="Taylor C.A."/>
            <person name="Knapp S.J."/>
        </authorList>
    </citation>
    <scope>NUCLEOTIDE SEQUENCE</scope>
</reference>
<protein>
    <submittedName>
        <fullName evidence="2">Putative reverse transcriptase</fullName>
    </submittedName>
</protein>
<dbReference type="InterPro" id="IPR000477">
    <property type="entry name" value="RT_dom"/>
</dbReference>
<evidence type="ECO:0000259" key="1">
    <source>
        <dbReference type="PROSITE" id="PS50878"/>
    </source>
</evidence>
<dbReference type="InterPro" id="IPR043502">
    <property type="entry name" value="DNA/RNA_pol_sf"/>
</dbReference>
<keyword evidence="2" id="KW-0548">Nucleotidyltransferase</keyword>
<name>C0L2W0_ARAHY</name>
<dbReference type="AlphaFoldDB" id="C0L2W0"/>
<keyword evidence="2" id="KW-0695">RNA-directed DNA polymerase</keyword>
<dbReference type="Pfam" id="PF00078">
    <property type="entry name" value="RVT_1"/>
    <property type="match status" value="1"/>
</dbReference>
<keyword evidence="2" id="KW-0808">Transferase</keyword>
<accession>C0L2W0</accession>
<proteinExistence type="predicted"/>
<evidence type="ECO:0000313" key="2">
    <source>
        <dbReference type="EMBL" id="ACN78498.1"/>
    </source>
</evidence>
<sequence length="149" mass="16968">MKGGRATSTSYLMTGIRLFRALVGYAQGKKIKTLTTTEGFKTLSTTEAIYLLRRMMERYRSNKRDLHMVFIDLEKAYDRVPREVLWKVLEKKTVRIAYSCAIKDMYDGATTSVKTQGGVTKKFLISIGLYQGSSLSPYLFTLVLEVLTK</sequence>
<dbReference type="GO" id="GO:0003964">
    <property type="term" value="F:RNA-directed DNA polymerase activity"/>
    <property type="evidence" value="ECO:0007669"/>
    <property type="project" value="UniProtKB-KW"/>
</dbReference>